<feature type="region of interest" description="Disordered" evidence="1">
    <location>
        <begin position="613"/>
        <end position="712"/>
    </location>
</feature>
<feature type="region of interest" description="Disordered" evidence="1">
    <location>
        <begin position="521"/>
        <end position="543"/>
    </location>
</feature>
<evidence type="ECO:0000313" key="2">
    <source>
        <dbReference type="EMBL" id="KAK4508338.1"/>
    </source>
</evidence>
<feature type="compositionally biased region" description="Basic and acidic residues" evidence="1">
    <location>
        <begin position="652"/>
        <end position="696"/>
    </location>
</feature>
<name>A0ABR0F4D9_ZASCE</name>
<gene>
    <name evidence="2" type="ORF">PRZ48_002076</name>
</gene>
<protein>
    <submittedName>
        <fullName evidence="2">Uncharacterized protein</fullName>
    </submittedName>
</protein>
<organism evidence="2 3">
    <name type="scientific">Zasmidium cellare</name>
    <name type="common">Wine cellar mold</name>
    <name type="synonym">Racodium cellare</name>
    <dbReference type="NCBI Taxonomy" id="395010"/>
    <lineage>
        <taxon>Eukaryota</taxon>
        <taxon>Fungi</taxon>
        <taxon>Dikarya</taxon>
        <taxon>Ascomycota</taxon>
        <taxon>Pezizomycotina</taxon>
        <taxon>Dothideomycetes</taxon>
        <taxon>Dothideomycetidae</taxon>
        <taxon>Mycosphaerellales</taxon>
        <taxon>Mycosphaerellaceae</taxon>
        <taxon>Zasmidium</taxon>
    </lineage>
</organism>
<dbReference type="Proteomes" id="UP001305779">
    <property type="component" value="Unassembled WGS sequence"/>
</dbReference>
<feature type="compositionally biased region" description="Low complexity" evidence="1">
    <location>
        <begin position="525"/>
        <end position="541"/>
    </location>
</feature>
<reference evidence="2 3" key="1">
    <citation type="journal article" date="2023" name="G3 (Bethesda)">
        <title>A chromosome-level genome assembly of Zasmidium syzygii isolated from banana leaves.</title>
        <authorList>
            <person name="van Westerhoven A.C."/>
            <person name="Mehrabi R."/>
            <person name="Talebi R."/>
            <person name="Steentjes M.B.F."/>
            <person name="Corcolon B."/>
            <person name="Chong P.A."/>
            <person name="Kema G.H.J."/>
            <person name="Seidl M.F."/>
        </authorList>
    </citation>
    <scope>NUCLEOTIDE SEQUENCE [LARGE SCALE GENOMIC DNA]</scope>
    <source>
        <strain evidence="2 3">P124</strain>
    </source>
</reference>
<sequence>MLPRSCWKWHSRLSSVPRRLPPPWTTTQCRRWASTTDDPTQETEERFDAQEYYEAAETVDDERLSGLAVRNVTAMGTVAVQQPDPSKVEDLIMSRIMPQNIGRASLPNTLPSILLLLVTPAFAQHALSADLALRLLQRFGENSTASKPLDAITAVVDRLPTPGSNRKGEEGLAYHFTTSPGPLLTFDQVPLQSSTQKPGSLTFAFPRMQRFGHCEVAVQLPLAQTIFSTGLPSTMVHMRYEFDPLSGLLRKSASQRLEAQTVRVPVGAKDLRLFMDTPVVPLTPLRRVVNSMGNIVRKVSCKIYDEEIRKTRKEWLPLDDSAPTQPASQELEAAVTEYFKLNNRQPEPVQVWALIVPRDVFAEYRYTVKNIKNGLKNRSQFLKYKQSQLQDTWVPRETIGDARRVVTGTTISNELSKLIRLGARLCQVLSGGGGWGKKAGLISLDPDTMYSTRDLRADSGWKFDFDTDGTEASFNEQQQQALGDIVREGDGIMLFLAPRGQEQRAARKGDVGPEYRSITFGTLPSSIDESSGGAGADSAAGTEQTARHYANTFGLLSEGGMALTMTRDGETFNQTRLSVPFQQLVVSNVDDQDEGGDLSRTGAKTVATATVSSNGYVPIGGSVPENKTKSRGRQSNVENEVDTTKMTSEETPDTKSFAEENTSRTMRDEDRIESPGLEQEDKASGFSRPDQERSKDAQSPGPGVTPKFEEKA</sequence>
<evidence type="ECO:0000313" key="3">
    <source>
        <dbReference type="Proteomes" id="UP001305779"/>
    </source>
</evidence>
<evidence type="ECO:0000256" key="1">
    <source>
        <dbReference type="SAM" id="MobiDB-lite"/>
    </source>
</evidence>
<accession>A0ABR0F4D9</accession>
<dbReference type="EMBL" id="JAXOVC010000001">
    <property type="protein sequence ID" value="KAK4508338.1"/>
    <property type="molecule type" value="Genomic_DNA"/>
</dbReference>
<comment type="caution">
    <text evidence="2">The sequence shown here is derived from an EMBL/GenBank/DDBJ whole genome shotgun (WGS) entry which is preliminary data.</text>
</comment>
<keyword evidence="3" id="KW-1185">Reference proteome</keyword>
<proteinExistence type="predicted"/>